<dbReference type="RefSeq" id="WP_202299767.1">
    <property type="nucleotide sequence ID" value="NZ_CP066701.1"/>
</dbReference>
<proteinExistence type="predicted"/>
<reference evidence="1 2" key="1">
    <citation type="submission" date="2020-12" db="EMBL/GenBank/DDBJ databases">
        <title>Taxonomic evaluation of the Bacillus sporothermodurans group of bacteria based on whole genome sequences.</title>
        <authorList>
            <person name="Fiedler G."/>
            <person name="Herbstmann A.-D."/>
            <person name="Doll E."/>
            <person name="Wenning M."/>
            <person name="Brinks E."/>
            <person name="Kabisch J."/>
            <person name="Breitenwieser F."/>
            <person name="Lappann M."/>
            <person name="Boehnlein C."/>
            <person name="Franz C."/>
        </authorList>
    </citation>
    <scope>NUCLEOTIDE SEQUENCE [LARGE SCALE GENOMIC DNA]</scope>
    <source>
        <strain evidence="1 2">DSM 10599</strain>
    </source>
</reference>
<dbReference type="AlphaFoldDB" id="A0AB37HC88"/>
<evidence type="ECO:0000313" key="2">
    <source>
        <dbReference type="Proteomes" id="UP000595512"/>
    </source>
</evidence>
<dbReference type="EMBL" id="CP066701">
    <property type="protein sequence ID" value="QQX25441.1"/>
    <property type="molecule type" value="Genomic_DNA"/>
</dbReference>
<dbReference type="KEGG" id="hspo:JGZ69_22670"/>
<name>A0AB37HC88_9BACI</name>
<evidence type="ECO:0000313" key="1">
    <source>
        <dbReference type="EMBL" id="QQX25441.1"/>
    </source>
</evidence>
<accession>A0AB37HC88</accession>
<dbReference type="Proteomes" id="UP000595512">
    <property type="component" value="Chromosome"/>
</dbReference>
<organism evidence="1 2">
    <name type="scientific">Heyndrickxia sporothermodurans</name>
    <dbReference type="NCBI Taxonomy" id="46224"/>
    <lineage>
        <taxon>Bacteria</taxon>
        <taxon>Bacillati</taxon>
        <taxon>Bacillota</taxon>
        <taxon>Bacilli</taxon>
        <taxon>Bacillales</taxon>
        <taxon>Bacillaceae</taxon>
        <taxon>Heyndrickxia</taxon>
    </lineage>
</organism>
<sequence length="116" mass="14185">MKPSTYYELNEKEQVKFLKETQSNIENGHNELLIKMNTIVKRSVKSYLSDFFVHDLYVLNEREENFLWLVRDFGTNLIQLDDPEFYKGHWKWMDWYKAIKHTMKTKAFYYIDESIS</sequence>
<gene>
    <name evidence="1" type="ORF">JGZ69_22670</name>
</gene>
<protein>
    <submittedName>
        <fullName evidence="1">Uncharacterized protein</fullName>
    </submittedName>
</protein>